<feature type="compositionally biased region" description="Low complexity" evidence="12">
    <location>
        <begin position="981"/>
        <end position="993"/>
    </location>
</feature>
<feature type="compositionally biased region" description="Polar residues" evidence="12">
    <location>
        <begin position="474"/>
        <end position="483"/>
    </location>
</feature>
<evidence type="ECO:0000256" key="5">
    <source>
        <dbReference type="ARBA" id="ARBA00022618"/>
    </source>
</evidence>
<dbReference type="InterPro" id="IPR001715">
    <property type="entry name" value="CH_dom"/>
</dbReference>
<feature type="domain" description="Calponin-homology (CH)" evidence="13">
    <location>
        <begin position="1402"/>
        <end position="1534"/>
    </location>
</feature>
<feature type="compositionally biased region" description="Basic and acidic residues" evidence="12">
    <location>
        <begin position="964"/>
        <end position="975"/>
    </location>
</feature>
<feature type="region of interest" description="Disordered" evidence="12">
    <location>
        <begin position="656"/>
        <end position="677"/>
    </location>
</feature>
<keyword evidence="10" id="KW-0539">Nucleus</keyword>
<keyword evidence="9" id="KW-0175">Coiled coil</keyword>
<evidence type="ECO:0000256" key="1">
    <source>
        <dbReference type="ARBA" id="ARBA00004123"/>
    </source>
</evidence>
<feature type="compositionally biased region" description="Low complexity" evidence="12">
    <location>
        <begin position="264"/>
        <end position="286"/>
    </location>
</feature>
<feature type="region of interest" description="Disordered" evidence="12">
    <location>
        <begin position="803"/>
        <end position="932"/>
    </location>
</feature>
<keyword evidence="11" id="KW-0131">Cell cycle</keyword>
<feature type="compositionally biased region" description="Low complexity" evidence="12">
    <location>
        <begin position="530"/>
        <end position="539"/>
    </location>
</feature>
<dbReference type="Pfam" id="PF15780">
    <property type="entry name" value="ASH"/>
    <property type="match status" value="1"/>
</dbReference>
<dbReference type="GO" id="GO:0051295">
    <property type="term" value="P:establishment of meiotic spindle localization"/>
    <property type="evidence" value="ECO:0007669"/>
    <property type="project" value="TreeGrafter"/>
</dbReference>
<evidence type="ECO:0000256" key="4">
    <source>
        <dbReference type="ARBA" id="ARBA00022553"/>
    </source>
</evidence>
<feature type="region of interest" description="Disordered" evidence="12">
    <location>
        <begin position="151"/>
        <end position="290"/>
    </location>
</feature>
<dbReference type="GO" id="GO:0051301">
    <property type="term" value="P:cell division"/>
    <property type="evidence" value="ECO:0007669"/>
    <property type="project" value="UniProtKB-KW"/>
</dbReference>
<dbReference type="Pfam" id="PF00307">
    <property type="entry name" value="CH"/>
    <property type="match status" value="1"/>
</dbReference>
<evidence type="ECO:0000313" key="14">
    <source>
        <dbReference type="EMBL" id="JAI57072.1"/>
    </source>
</evidence>
<dbReference type="PANTHER" id="PTHR22706">
    <property type="entry name" value="ASSEMBLY FACTOR FOR SPINDLE MICROTUBULES"/>
    <property type="match status" value="1"/>
</dbReference>
<feature type="compositionally biased region" description="Basic residues" evidence="12">
    <location>
        <begin position="155"/>
        <end position="165"/>
    </location>
</feature>
<dbReference type="InterPro" id="IPR036872">
    <property type="entry name" value="CH_dom_sf"/>
</dbReference>
<evidence type="ECO:0000256" key="12">
    <source>
        <dbReference type="SAM" id="MobiDB-lite"/>
    </source>
</evidence>
<proteinExistence type="predicted"/>
<dbReference type="FunFam" id="1.10.418.10:FF:000051">
    <property type="entry name" value="Abnormal spindle-like microcephaly-associated protein homolog"/>
    <property type="match status" value="1"/>
</dbReference>
<dbReference type="SUPFAM" id="SSF47576">
    <property type="entry name" value="Calponin-homology domain, CH-domain"/>
    <property type="match status" value="1"/>
</dbReference>
<dbReference type="InterPro" id="IPR031549">
    <property type="entry name" value="ASH"/>
</dbReference>
<dbReference type="GO" id="GO:0007051">
    <property type="term" value="P:spindle organization"/>
    <property type="evidence" value="ECO:0007669"/>
    <property type="project" value="TreeGrafter"/>
</dbReference>
<feature type="region of interest" description="Disordered" evidence="12">
    <location>
        <begin position="530"/>
        <end position="586"/>
    </location>
</feature>
<evidence type="ECO:0000256" key="3">
    <source>
        <dbReference type="ARBA" id="ARBA00022490"/>
    </source>
</evidence>
<organism evidence="14">
    <name type="scientific">Scylla olivacea</name>
    <name type="common">Orange mud crab</name>
    <name type="synonym">Cancer olivacea</name>
    <dbReference type="NCBI Taxonomy" id="85551"/>
    <lineage>
        <taxon>Eukaryota</taxon>
        <taxon>Metazoa</taxon>
        <taxon>Ecdysozoa</taxon>
        <taxon>Arthropoda</taxon>
        <taxon>Crustacea</taxon>
        <taxon>Multicrustacea</taxon>
        <taxon>Malacostraca</taxon>
        <taxon>Eumalacostraca</taxon>
        <taxon>Eucarida</taxon>
        <taxon>Decapoda</taxon>
        <taxon>Pleocyemata</taxon>
        <taxon>Brachyura</taxon>
        <taxon>Eubrachyura</taxon>
        <taxon>Portunoidea</taxon>
        <taxon>Portunidae</taxon>
        <taxon>Portuninae</taxon>
        <taxon>Scylla</taxon>
    </lineage>
</organism>
<evidence type="ECO:0000256" key="8">
    <source>
        <dbReference type="ARBA" id="ARBA00022860"/>
    </source>
</evidence>
<accession>A0A0N7Z9V1</accession>
<evidence type="ECO:0000256" key="2">
    <source>
        <dbReference type="ARBA" id="ARBA00004496"/>
    </source>
</evidence>
<feature type="domain" description="Calponin-homology (CH)" evidence="13">
    <location>
        <begin position="1589"/>
        <end position="1732"/>
    </location>
</feature>
<feature type="compositionally biased region" description="Polar residues" evidence="12">
    <location>
        <begin position="191"/>
        <end position="206"/>
    </location>
</feature>
<dbReference type="GO" id="GO:0000922">
    <property type="term" value="C:spindle pole"/>
    <property type="evidence" value="ECO:0007669"/>
    <property type="project" value="TreeGrafter"/>
</dbReference>
<evidence type="ECO:0000256" key="6">
    <source>
        <dbReference type="ARBA" id="ARBA00022737"/>
    </source>
</evidence>
<reference evidence="14" key="1">
    <citation type="submission" date="2015-09" db="EMBL/GenBank/DDBJ databases">
        <title>Scylla olivacea transcriptome.</title>
        <authorList>
            <person name="Ikhwanuddin M."/>
        </authorList>
    </citation>
    <scope>NUCLEOTIDE SEQUENCE</scope>
</reference>
<dbReference type="PANTHER" id="PTHR22706:SF1">
    <property type="entry name" value="ASSEMBLY FACTOR FOR SPINDLE MICROTUBULES"/>
    <property type="match status" value="1"/>
</dbReference>
<dbReference type="GO" id="GO:0005634">
    <property type="term" value="C:nucleus"/>
    <property type="evidence" value="ECO:0007669"/>
    <property type="project" value="UniProtKB-SubCell"/>
</dbReference>
<protein>
    <recommendedName>
        <fullName evidence="13">Calponin-homology (CH) domain-containing protein</fullName>
    </recommendedName>
</protein>
<comment type="subcellular location">
    <subcellularLocation>
        <location evidence="2">Cytoplasm</location>
    </subcellularLocation>
    <subcellularLocation>
        <location evidence="1">Nucleus</location>
    </subcellularLocation>
</comment>
<dbReference type="GO" id="GO:0005516">
    <property type="term" value="F:calmodulin binding"/>
    <property type="evidence" value="ECO:0007669"/>
    <property type="project" value="UniProtKB-KW"/>
</dbReference>
<dbReference type="CDD" id="cd21224">
    <property type="entry name" value="CH_ASPM_rpt2"/>
    <property type="match status" value="1"/>
</dbReference>
<feature type="compositionally biased region" description="Low complexity" evidence="12">
    <location>
        <begin position="909"/>
        <end position="921"/>
    </location>
</feature>
<keyword evidence="7" id="KW-0498">Mitosis</keyword>
<evidence type="ECO:0000256" key="10">
    <source>
        <dbReference type="ARBA" id="ARBA00023242"/>
    </source>
</evidence>
<feature type="compositionally biased region" description="Polar residues" evidence="12">
    <location>
        <begin position="876"/>
        <end position="888"/>
    </location>
</feature>
<dbReference type="InterPro" id="IPR051185">
    <property type="entry name" value="ASPM"/>
</dbReference>
<evidence type="ECO:0000256" key="9">
    <source>
        <dbReference type="ARBA" id="ARBA00023054"/>
    </source>
</evidence>
<dbReference type="EMBL" id="GDRN01109452">
    <property type="protein sequence ID" value="JAI57072.1"/>
    <property type="molecule type" value="Transcribed_RNA"/>
</dbReference>
<feature type="compositionally biased region" description="Polar residues" evidence="12">
    <location>
        <begin position="232"/>
        <end position="254"/>
    </location>
</feature>
<feature type="region of interest" description="Disordered" evidence="12">
    <location>
        <begin position="957"/>
        <end position="1142"/>
    </location>
</feature>
<feature type="compositionally biased region" description="Polar residues" evidence="12">
    <location>
        <begin position="858"/>
        <end position="867"/>
    </location>
</feature>
<name>A0A0N7Z9V1_SCYOL</name>
<sequence>MMPQRSAMMGVRRDGGHGIAYFEISPGQKQRQQAAAAEAAAAAAEVPVLRLIHFTHPPKLCFEGVKLGTTCLRHLRVLNPKDQTQRVICERFPKAESGFGWNEVELVLGPGQSVELEMWWTPTQEGGAREVVLWKTDIGVRSQTVLIGSCVDPRPKKKTRGRAPLRPKNVTAAAASHPKPVKINMPRPSSRGGSIQGNTGRSNTENRPPKAKTLPSAADKVAPRSRKPLGQVLQSTSSQESLSPPHWQTFSTPQGKILPPQPLSISSIASEDMSTSTSSSRSKCSSQAKKKPNSHVVWKDYVEEVVEVVEKQFVEVVEEQHVEVVEEQHVEYWDVTGAPPNQEVSPTLLRRQTFTQSTACRETFKGVRGGCLPPCEVEASPARRQTFVTAPSKETFQEVKEDALPTCPSPDTPLRRQTYLAHPPETFNPVVGGRLPACEVQESPLRRQTFIKNHSPPCVSQSHTPSPRPASVVVQPSTPSECSASHTLSQLLEGVSLENTPATPAPQPRHNPEAMIAYYRNLLERLNNSNFSFTPSNSPGSVGETGQEENGRDDVLTSPEEQMCTAPSTPLSEYESAPSTPPPVMKDNFNITQEFPTPSIGGPVGCPVPAFIDSLEATLSPHSPASPSPRRLSSGTITKETSTLHPADLITVDSQPSHITPTRESTHPHLTSPDSPYQSEALSELLLYKGSTSPSCSTIGGEIFSPNRGDLTLESFAFSPSHDPRRCSTGVKELPPEELRRLSDKGRQLFFGPEFEMERRGCAPSASLTTSSILSEGVGHQGLSTIEEEEIGGTFTISRTFDGQKNQHQLSSTSHLPTLNETHDLPAPTTVMPLEESHYSNKETHSSVSVEKPHSPTFIITSDNSHSPIPKEKSDSSITLQETTSSPSPIEPVKSQDPPTSPDIPTEIPGQLLTTPPLLGTSETDEEKTELPLQITSETAESGQDEVTKSGLMFIKISPGGCKRPPESQTKDPWPKRSRIVPAPAAASAPVAPQKRASVRRPVVLISRKHSPKRSTATVGTGSVAKGRKPRVTQHAGTTERKKSNAAPSLKKASSQPSLHIPPAAPTSSAASSPSSQHTDSIISSSEATHSSSTLSITTSKTMSKSLSTSSITTSSSSSVSNASTKPKAGRKSCAPVPRLVPRHIPPRRLTLIKAAKTNIVHHPNPFAAKNMYYDDRWVEKQIAGFTKWLNFILTPPEDEDVASSVKKVDLGKLWSEAVKGKGIRAAPTKEALSLRAYSARCRLNTLRRKACRFYQRPEFVTVVAKLETAIDRGYISIRKDRLTHADLGLKQQMLQLLLCYNPLWLRVAMETVYGELLHLTSNSDITGITHYLINRLLNNPDIAAAHAHPTVPHCYRPGYEAAIKTFQLKKFLLLVLFLDRAKEARLIDHDPCLFRKDSEHKTSRDILVAFAMHFLQGIGDITKHLAHLGYTVSHRQAFLDEFDFAVTNLPTDLRCGVRLARVVEVLTQDYTLSRQLRVPAVSRLQKVHNTEVVLAALGKAGCQVATTTSPKDIVDGHREVTLALLWGIIFKFQMSVMVNEKRLREEIKHLRRSLEVRAQLDEAAQRGQEAAGGAAAELGRLGEGGTEESVLAHLRLWATFTCAHYGLEVDNLTVSFCDGRALCLLLHHYYPDLLPRDLIHWDTTQNIPAQEVDPDVSADDSFYEMTYSDTSNRQVYAERLVNDKANFTLFMDKVSQLDRVPLLLRSADTVNTIPDERVTATFLAHLCARLLDLSVEIKAARVLQVAWRRRLAQRRLEELRVKYG</sequence>
<keyword evidence="4" id="KW-0597">Phosphoprotein</keyword>
<feature type="region of interest" description="Disordered" evidence="12">
    <location>
        <begin position="452"/>
        <end position="483"/>
    </location>
</feature>
<dbReference type="CDD" id="cd21223">
    <property type="entry name" value="CH_ASPM_rpt1"/>
    <property type="match status" value="1"/>
</dbReference>
<dbReference type="GO" id="GO:0000278">
    <property type="term" value="P:mitotic cell cycle"/>
    <property type="evidence" value="ECO:0007669"/>
    <property type="project" value="TreeGrafter"/>
</dbReference>
<dbReference type="Gene3D" id="1.10.418.10">
    <property type="entry name" value="Calponin-like domain"/>
    <property type="match status" value="2"/>
</dbReference>
<evidence type="ECO:0000256" key="7">
    <source>
        <dbReference type="ARBA" id="ARBA00022776"/>
    </source>
</evidence>
<evidence type="ECO:0000256" key="11">
    <source>
        <dbReference type="ARBA" id="ARBA00023306"/>
    </source>
</evidence>
<dbReference type="PROSITE" id="PS50021">
    <property type="entry name" value="CH"/>
    <property type="match status" value="2"/>
</dbReference>
<keyword evidence="5" id="KW-0132">Cell division</keyword>
<dbReference type="GO" id="GO:0005737">
    <property type="term" value="C:cytoplasm"/>
    <property type="evidence" value="ECO:0007669"/>
    <property type="project" value="UniProtKB-SubCell"/>
</dbReference>
<evidence type="ECO:0000259" key="13">
    <source>
        <dbReference type="PROSITE" id="PS50021"/>
    </source>
</evidence>
<feature type="compositionally biased region" description="Basic and acidic residues" evidence="12">
    <location>
        <begin position="835"/>
        <end position="845"/>
    </location>
</feature>
<feature type="compositionally biased region" description="Polar residues" evidence="12">
    <location>
        <begin position="803"/>
        <end position="820"/>
    </location>
</feature>
<keyword evidence="3" id="KW-0963">Cytoplasm</keyword>
<feature type="compositionally biased region" description="Low complexity" evidence="12">
    <location>
        <begin position="1066"/>
        <end position="1125"/>
    </location>
</feature>
<keyword evidence="8" id="KW-0112">Calmodulin-binding</keyword>
<keyword evidence="6" id="KW-0677">Repeat</keyword>